<feature type="region of interest" description="Disordered" evidence="4">
    <location>
        <begin position="267"/>
        <end position="303"/>
    </location>
</feature>
<comment type="caution">
    <text evidence="6">The sequence shown here is derived from an EMBL/GenBank/DDBJ whole genome shotgun (WGS) entry which is preliminary data.</text>
</comment>
<protein>
    <recommendedName>
        <fullName evidence="5">CCT domain-containing protein</fullName>
    </recommendedName>
</protein>
<dbReference type="GO" id="GO:0003700">
    <property type="term" value="F:DNA-binding transcription factor activity"/>
    <property type="evidence" value="ECO:0007669"/>
    <property type="project" value="TreeGrafter"/>
</dbReference>
<reference evidence="6 7" key="1">
    <citation type="journal article" date="2021" name="Hortic Res">
        <title>Chromosome-scale assembly of the Dendrobium chrysotoxum genome enhances the understanding of orchid evolution.</title>
        <authorList>
            <person name="Zhang Y."/>
            <person name="Zhang G.Q."/>
            <person name="Zhang D."/>
            <person name="Liu X.D."/>
            <person name="Xu X.Y."/>
            <person name="Sun W.H."/>
            <person name="Yu X."/>
            <person name="Zhu X."/>
            <person name="Wang Z.W."/>
            <person name="Zhao X."/>
            <person name="Zhong W.Y."/>
            <person name="Chen H."/>
            <person name="Yin W.L."/>
            <person name="Huang T."/>
            <person name="Niu S.C."/>
            <person name="Liu Z.J."/>
        </authorList>
    </citation>
    <scope>NUCLEOTIDE SEQUENCE [LARGE SCALE GENOMIC DNA]</scope>
    <source>
        <strain evidence="6">Lindl</strain>
    </source>
</reference>
<dbReference type="GO" id="GO:0009909">
    <property type="term" value="P:regulation of flower development"/>
    <property type="evidence" value="ECO:0007669"/>
    <property type="project" value="InterPro"/>
</dbReference>
<dbReference type="PANTHER" id="PTHR31319">
    <property type="entry name" value="ZINC FINGER PROTEIN CONSTANS-LIKE 4"/>
    <property type="match status" value="1"/>
</dbReference>
<evidence type="ECO:0000256" key="2">
    <source>
        <dbReference type="ARBA" id="ARBA00023242"/>
    </source>
</evidence>
<dbReference type="PROSITE" id="PS51017">
    <property type="entry name" value="CCT"/>
    <property type="match status" value="1"/>
</dbReference>
<evidence type="ECO:0000313" key="7">
    <source>
        <dbReference type="Proteomes" id="UP000775213"/>
    </source>
</evidence>
<dbReference type="EMBL" id="JAGFBR010000008">
    <property type="protein sequence ID" value="KAH0463475.1"/>
    <property type="molecule type" value="Genomic_DNA"/>
</dbReference>
<sequence length="404" mass="44522">MLEDLIESPEHLSLDVILYGRILIRCLYRLIQAISISSRRRFTTIPSLLECLSSSLADQILNFDNEDKLFEEAGYSPIVLSPTNNVVCSSDVPATVTFPATDTTTDLPCYDENSDLLSVLLNPLPPPEPEPDILQSFPAVSMAPVHPMDHLNPMISNPSFTSYPPNSVVSQLPVDPLGLPGYMGMEPSAMQHCPFLDANGGIGGEIYADGMGMPTFVADDEMGMYGSVGMPVRPLEAAEACGLGGIYTYGAMPRVYSPRNLQVLGDNQHTRPRCSTSTAPLQVPFDIPTMDDSNNKVGRASAEERKEKLDRYVRKRKVRNFTKKIKYACRKTLADSRPRVRGRFAKNEEFSEVVPTPCSANGGYDDEEMSSRNDEDILPDSSDILAHISGVNSFGFHYPVESWI</sequence>
<name>A0AAV7H7I7_DENCH</name>
<evidence type="ECO:0000256" key="1">
    <source>
        <dbReference type="ARBA" id="ARBA00004123"/>
    </source>
</evidence>
<dbReference type="InterPro" id="IPR045281">
    <property type="entry name" value="CONSTANS-like"/>
</dbReference>
<dbReference type="Pfam" id="PF06203">
    <property type="entry name" value="CCT"/>
    <property type="match status" value="1"/>
</dbReference>
<keyword evidence="7" id="KW-1185">Reference proteome</keyword>
<feature type="domain" description="CCT" evidence="5">
    <location>
        <begin position="305"/>
        <end position="347"/>
    </location>
</feature>
<evidence type="ECO:0000259" key="5">
    <source>
        <dbReference type="PROSITE" id="PS51017"/>
    </source>
</evidence>
<keyword evidence="2 3" id="KW-0539">Nucleus</keyword>
<dbReference type="AlphaFoldDB" id="A0AAV7H7I7"/>
<dbReference type="PANTHER" id="PTHR31319:SF110">
    <property type="entry name" value="CCT MOTIF FAMILY PROTEIN"/>
    <property type="match status" value="1"/>
</dbReference>
<gene>
    <name evidence="6" type="ORF">IEQ34_008057</name>
</gene>
<organism evidence="6 7">
    <name type="scientific">Dendrobium chrysotoxum</name>
    <name type="common">Orchid</name>
    <dbReference type="NCBI Taxonomy" id="161865"/>
    <lineage>
        <taxon>Eukaryota</taxon>
        <taxon>Viridiplantae</taxon>
        <taxon>Streptophyta</taxon>
        <taxon>Embryophyta</taxon>
        <taxon>Tracheophyta</taxon>
        <taxon>Spermatophyta</taxon>
        <taxon>Magnoliopsida</taxon>
        <taxon>Liliopsida</taxon>
        <taxon>Asparagales</taxon>
        <taxon>Orchidaceae</taxon>
        <taxon>Epidendroideae</taxon>
        <taxon>Malaxideae</taxon>
        <taxon>Dendrobiinae</taxon>
        <taxon>Dendrobium</taxon>
    </lineage>
</organism>
<evidence type="ECO:0000256" key="4">
    <source>
        <dbReference type="SAM" id="MobiDB-lite"/>
    </source>
</evidence>
<dbReference type="Proteomes" id="UP000775213">
    <property type="component" value="Unassembled WGS sequence"/>
</dbReference>
<evidence type="ECO:0000256" key="3">
    <source>
        <dbReference type="PROSITE-ProRule" id="PRU00357"/>
    </source>
</evidence>
<dbReference type="GO" id="GO:0005634">
    <property type="term" value="C:nucleus"/>
    <property type="evidence" value="ECO:0007669"/>
    <property type="project" value="UniProtKB-SubCell"/>
</dbReference>
<proteinExistence type="predicted"/>
<evidence type="ECO:0000313" key="6">
    <source>
        <dbReference type="EMBL" id="KAH0463475.1"/>
    </source>
</evidence>
<comment type="subcellular location">
    <subcellularLocation>
        <location evidence="1 3">Nucleus</location>
    </subcellularLocation>
</comment>
<accession>A0AAV7H7I7</accession>
<dbReference type="InterPro" id="IPR010402">
    <property type="entry name" value="CCT_domain"/>
</dbReference>